<organism evidence="14">
    <name type="scientific">Nicotiana tabacum</name>
    <name type="common">Common tobacco</name>
    <dbReference type="NCBI Taxonomy" id="4097"/>
    <lineage>
        <taxon>Eukaryota</taxon>
        <taxon>Viridiplantae</taxon>
        <taxon>Streptophyta</taxon>
        <taxon>Embryophyta</taxon>
        <taxon>Tracheophyta</taxon>
        <taxon>Spermatophyta</taxon>
        <taxon>Magnoliopsida</taxon>
        <taxon>eudicotyledons</taxon>
        <taxon>Gunneridae</taxon>
        <taxon>Pentapetalae</taxon>
        <taxon>asterids</taxon>
        <taxon>lamiids</taxon>
        <taxon>Solanales</taxon>
        <taxon>Solanaceae</taxon>
        <taxon>Nicotianoideae</taxon>
        <taxon>Nicotianeae</taxon>
        <taxon>Nicotiana</taxon>
    </lineage>
</organism>
<feature type="domain" description="Disease resistance R13L4/SHOC-2-like LRR" evidence="11">
    <location>
        <begin position="536"/>
        <end position="851"/>
    </location>
</feature>
<evidence type="ECO:0000256" key="2">
    <source>
        <dbReference type="ARBA" id="ARBA00022614"/>
    </source>
</evidence>
<accession>A0A1S3YML6</accession>
<dbReference type="FunFam" id="3.40.50.300:FF:001091">
    <property type="entry name" value="Probable disease resistance protein At1g61300"/>
    <property type="match status" value="1"/>
</dbReference>
<feature type="region of interest" description="Disordered" evidence="7">
    <location>
        <begin position="129"/>
        <end position="152"/>
    </location>
</feature>
<evidence type="ECO:0000259" key="9">
    <source>
        <dbReference type="Pfam" id="PF18052"/>
    </source>
</evidence>
<evidence type="ECO:0000256" key="4">
    <source>
        <dbReference type="ARBA" id="ARBA00022741"/>
    </source>
</evidence>
<dbReference type="InterPro" id="IPR058922">
    <property type="entry name" value="WHD_DRP"/>
</dbReference>
<dbReference type="GO" id="GO:0005524">
    <property type="term" value="F:ATP binding"/>
    <property type="evidence" value="ECO:0007669"/>
    <property type="project" value="UniProtKB-KW"/>
</dbReference>
<dbReference type="Proteomes" id="UP000790787">
    <property type="component" value="Chromosome 12"/>
</dbReference>
<evidence type="ECO:0000313" key="14">
    <source>
        <dbReference type="RefSeq" id="XP_016453338.1"/>
    </source>
</evidence>
<dbReference type="PANTHER" id="PTHR23155:SF1193">
    <property type="entry name" value="DISEASE RESISTANCE PROTEIN RPP13-RELATED"/>
    <property type="match status" value="1"/>
</dbReference>
<dbReference type="Gene3D" id="3.40.50.300">
    <property type="entry name" value="P-loop containing nucleotide triphosphate hydrolases"/>
    <property type="match status" value="1"/>
</dbReference>
<dbReference type="GO" id="GO:0043531">
    <property type="term" value="F:ADP binding"/>
    <property type="evidence" value="ECO:0007669"/>
    <property type="project" value="InterPro"/>
</dbReference>
<dbReference type="OMA" id="TWEASEH"/>
<dbReference type="InterPro" id="IPR042197">
    <property type="entry name" value="Apaf_helical"/>
</dbReference>
<dbReference type="FunFam" id="1.10.10.10:FF:000322">
    <property type="entry name" value="Probable disease resistance protein At1g63360"/>
    <property type="match status" value="1"/>
</dbReference>
<evidence type="ECO:0000259" key="10">
    <source>
        <dbReference type="Pfam" id="PF23559"/>
    </source>
</evidence>
<keyword evidence="5" id="KW-0611">Plant defense</keyword>
<evidence type="ECO:0000256" key="7">
    <source>
        <dbReference type="SAM" id="MobiDB-lite"/>
    </source>
</evidence>
<proteinExistence type="inferred from homology"/>
<keyword evidence="4" id="KW-0547">Nucleotide-binding</keyword>
<evidence type="ECO:0000313" key="12">
    <source>
        <dbReference type="Proteomes" id="UP000790787"/>
    </source>
</evidence>
<dbReference type="CDD" id="cd14798">
    <property type="entry name" value="RX-CC_like"/>
    <property type="match status" value="1"/>
</dbReference>
<evidence type="ECO:0000259" key="8">
    <source>
        <dbReference type="Pfam" id="PF00931"/>
    </source>
</evidence>
<dbReference type="InterPro" id="IPR002182">
    <property type="entry name" value="NB-ARC"/>
</dbReference>
<evidence type="ECO:0000256" key="3">
    <source>
        <dbReference type="ARBA" id="ARBA00022737"/>
    </source>
</evidence>
<dbReference type="InterPro" id="IPR027417">
    <property type="entry name" value="P-loop_NTPase"/>
</dbReference>
<dbReference type="InterPro" id="IPR044974">
    <property type="entry name" value="Disease_R_plants"/>
</dbReference>
<dbReference type="PANTHER" id="PTHR23155">
    <property type="entry name" value="DISEASE RESISTANCE PROTEIN RP"/>
    <property type="match status" value="1"/>
</dbReference>
<dbReference type="InterPro" id="IPR038005">
    <property type="entry name" value="RX-like_CC"/>
</dbReference>
<dbReference type="STRING" id="4097.A0A1S3YML6"/>
<dbReference type="KEGG" id="nta:107777723"/>
<keyword evidence="6" id="KW-0067">ATP-binding</keyword>
<evidence type="ECO:0000256" key="6">
    <source>
        <dbReference type="ARBA" id="ARBA00022840"/>
    </source>
</evidence>
<name>A0A1S3YML6_TOBAC</name>
<dbReference type="PaxDb" id="4097-A0A1S3YML6"/>
<keyword evidence="3" id="KW-0677">Repeat</keyword>
<dbReference type="Gene3D" id="1.10.10.10">
    <property type="entry name" value="Winged helix-like DNA-binding domain superfamily/Winged helix DNA-binding domain"/>
    <property type="match status" value="1"/>
</dbReference>
<dbReference type="InterPro" id="IPR041118">
    <property type="entry name" value="Rx_N"/>
</dbReference>
<evidence type="ECO:0000256" key="1">
    <source>
        <dbReference type="ARBA" id="ARBA00008894"/>
    </source>
</evidence>
<dbReference type="InterPro" id="IPR036388">
    <property type="entry name" value="WH-like_DNA-bd_sf"/>
</dbReference>
<dbReference type="Gene3D" id="1.20.5.4130">
    <property type="match status" value="1"/>
</dbReference>
<feature type="domain" description="NB-ARC" evidence="8">
    <location>
        <begin position="162"/>
        <end position="332"/>
    </location>
</feature>
<dbReference type="AlphaFoldDB" id="A0A1S3YML6"/>
<dbReference type="Gene3D" id="3.80.10.10">
    <property type="entry name" value="Ribonuclease Inhibitor"/>
    <property type="match status" value="1"/>
</dbReference>
<dbReference type="GeneID" id="107777723"/>
<dbReference type="GO" id="GO:0051607">
    <property type="term" value="P:defense response to virus"/>
    <property type="evidence" value="ECO:0007669"/>
    <property type="project" value="UniProtKB-ARBA"/>
</dbReference>
<keyword evidence="12" id="KW-1185">Reference proteome</keyword>
<dbReference type="Pfam" id="PF23559">
    <property type="entry name" value="WHD_DRP"/>
    <property type="match status" value="1"/>
</dbReference>
<reference key="1">
    <citation type="journal article" date="2014" name="Nat. Commun.">
        <title>The tobacco genome sequence and its comparison with those of tomato and potato.</title>
        <authorList>
            <person name="Sierro N."/>
            <person name="Battey J.N."/>
            <person name="Ouadi S."/>
            <person name="Bakaher N."/>
            <person name="Bovet L."/>
            <person name="Willig A."/>
            <person name="Goepfert S."/>
            <person name="Peitsch M.C."/>
            <person name="Ivanov N.V."/>
        </authorList>
    </citation>
    <scope>NUCLEOTIDE SEQUENCE [LARGE SCALE GENOMIC DNA]</scope>
    <source>
        <strain>cv. TN90</strain>
    </source>
</reference>
<dbReference type="Pfam" id="PF23598">
    <property type="entry name" value="LRR_14"/>
    <property type="match status" value="1"/>
</dbReference>
<dbReference type="InterPro" id="IPR032675">
    <property type="entry name" value="LRR_dom_sf"/>
</dbReference>
<evidence type="ECO:0000256" key="5">
    <source>
        <dbReference type="ARBA" id="ARBA00022821"/>
    </source>
</evidence>
<feature type="domain" description="Disease resistance N-terminal" evidence="9">
    <location>
        <begin position="5"/>
        <end position="91"/>
    </location>
</feature>
<reference evidence="13 14" key="2">
    <citation type="submission" date="2025-04" db="UniProtKB">
        <authorList>
            <consortium name="RefSeq"/>
        </authorList>
    </citation>
    <scope>IDENTIFICATION</scope>
</reference>
<keyword evidence="2" id="KW-0433">Leucine-rich repeat</keyword>
<dbReference type="SUPFAM" id="SSF52540">
    <property type="entry name" value="P-loop containing nucleoside triphosphate hydrolases"/>
    <property type="match status" value="1"/>
</dbReference>
<dbReference type="SUPFAM" id="SSF52058">
    <property type="entry name" value="L domain-like"/>
    <property type="match status" value="1"/>
</dbReference>
<evidence type="ECO:0000313" key="13">
    <source>
        <dbReference type="RefSeq" id="XP_016453337.1"/>
    </source>
</evidence>
<feature type="domain" description="Disease resistance protein winged helix" evidence="10">
    <location>
        <begin position="414"/>
        <end position="484"/>
    </location>
</feature>
<dbReference type="Gene3D" id="1.10.8.430">
    <property type="entry name" value="Helical domain of apoptotic protease-activating factors"/>
    <property type="match status" value="1"/>
</dbReference>
<evidence type="ECO:0000259" key="11">
    <source>
        <dbReference type="Pfam" id="PF23598"/>
    </source>
</evidence>
<dbReference type="Pfam" id="PF00931">
    <property type="entry name" value="NB-ARC"/>
    <property type="match status" value="1"/>
</dbReference>
<protein>
    <submittedName>
        <fullName evidence="13 14">Late blight resistance protein homolog R1A-3</fullName>
    </submittedName>
</protein>
<dbReference type="InterPro" id="IPR055414">
    <property type="entry name" value="LRR_R13L4/SHOC2-like"/>
</dbReference>
<comment type="similarity">
    <text evidence="1">Belongs to the disease resistance NB-LRR family.</text>
</comment>
<dbReference type="RefSeq" id="XP_016453338.1">
    <property type="nucleotide sequence ID" value="XM_016597852.1"/>
</dbReference>
<dbReference type="OrthoDB" id="1275265at2759"/>
<dbReference type="RefSeq" id="XP_016453337.1">
    <property type="nucleotide sequence ID" value="XM_016597851.1"/>
</dbReference>
<gene>
    <name evidence="13 14" type="primary">LOC107777723</name>
</gene>
<sequence length="882" mass="99977">MADAVVNFLVENLLQLLTDNVKLIGGAKGELENLLKEVQHLKGFLDDAAKLPSDSEQWKVLVEEIQKTVHTAEDAVDKFVVQAKLHKEKSKVGRILDVGHLATVRNLAAEVKGIHEQVKELRQNNQALQARPTLELPKKGAPETTDQQGPALEDDEVVGFDEEADKVIKRLVKESKDLDIIPVVGMPGLGKTTLARKIYNDPQLSYEFFGVHWVYVGQSYKIKDVFLNILKFFTRRTEDYQHEDVDALAKVIAGFIKKGGRCLICLDDVWETKVIDYVKKVFPENEKGHRVMMTTRDKVLATYANPEPHDLKFLTPKESFELLVKRVFGKKSCPNDLVGHGESIAGKCGGVPLAVVVIAGALRGRPNTSDWIRVERNVVQHLYMNSEESCLKFVEMSYDHLPQEVQTCFLYCGVFPRGFDIPSWKVIRLWIAEGLIKPQESYTLEEIAEFYLNDLINRNLVILQQKRSDGQIKTCRLHDMLHQFCKKEASNKWLFQEVCLTPDQTIPMEDPNKSRRLCIQPSNLKDFLSKKPSAEHVRSFYCFSSKEKQISGLTPNDIKLIHKAFPLVRVLDVESLKFLFSKDFNQLFHLRYIAISGDFNAIPLTFGKFWNLQTLILNTSTSESTLDVKADIWNMLQLRHLHTNIPAKLQPPTATTSGKASCLQTLCMVAPESCEKEVLAKACHLKKLSIRGQMAAFLGAYKGGINNLEELKCLEQLKLLNDVLYMNKAPHLPPTFSQLVRTVKKLTLTNTRFAWSEADKLGQLESLEILKFKENAFAGDSWKPKMGFSALRVLWIERAEFETWEASEHNFPVLRNLVLMSCDKLDAVPFELANISNLHEMRLENTSKAVKSATDILESKTSKSIKFILTIFPPEAGSKPTQ</sequence>
<dbReference type="PRINTS" id="PR00364">
    <property type="entry name" value="DISEASERSIST"/>
</dbReference>
<dbReference type="Pfam" id="PF18052">
    <property type="entry name" value="Rx_N"/>
    <property type="match status" value="1"/>
</dbReference>